<proteinExistence type="predicted"/>
<gene>
    <name evidence="2" type="ORF">dnl_25810</name>
</gene>
<reference evidence="2" key="1">
    <citation type="journal article" date="2021" name="Microb. Physiol.">
        <title>Proteogenomic Insights into the Physiology of Marine, Sulfate-Reducing, Filamentous Desulfonema limicola and Desulfonema magnum.</title>
        <authorList>
            <person name="Schnaars V."/>
            <person name="Wohlbrand L."/>
            <person name="Scheve S."/>
            <person name="Hinrichs C."/>
            <person name="Reinhardt R."/>
            <person name="Rabus R."/>
        </authorList>
    </citation>
    <scope>NUCLEOTIDE SEQUENCE</scope>
    <source>
        <strain evidence="2">5ac10</strain>
    </source>
</reference>
<dbReference type="InterPro" id="IPR011112">
    <property type="entry name" value="Rho-like_N"/>
</dbReference>
<dbReference type="RefSeq" id="WP_207691950.1">
    <property type="nucleotide sequence ID" value="NZ_CP061799.1"/>
</dbReference>
<name>A0A975B7F4_9BACT</name>
<protein>
    <submittedName>
        <fullName evidence="2">Transcription termination factor Rho N-terminal domain-containing protein</fullName>
    </submittedName>
</protein>
<keyword evidence="3" id="KW-1185">Reference proteome</keyword>
<evidence type="ECO:0000313" key="2">
    <source>
        <dbReference type="EMBL" id="QTA80284.1"/>
    </source>
</evidence>
<organism evidence="2 3">
    <name type="scientific">Desulfonema limicola</name>
    <dbReference type="NCBI Taxonomy" id="45656"/>
    <lineage>
        <taxon>Bacteria</taxon>
        <taxon>Pseudomonadati</taxon>
        <taxon>Thermodesulfobacteriota</taxon>
        <taxon>Desulfobacteria</taxon>
        <taxon>Desulfobacterales</taxon>
        <taxon>Desulfococcaceae</taxon>
        <taxon>Desulfonema</taxon>
    </lineage>
</organism>
<dbReference type="KEGG" id="dli:dnl_25810"/>
<accession>A0A975B7F4</accession>
<sequence length="108" mass="12097">MAGKKKVTKEKPLDKMTSKELREVAKEIDGIVGVHGMNKTELISSIKKSRGIIETAGSQKSADVRDIKQKIKELKVKYEAAAKKEDSKMTAIFRKKIINLKKKTRKAA</sequence>
<dbReference type="GO" id="GO:0006353">
    <property type="term" value="P:DNA-templated transcription termination"/>
    <property type="evidence" value="ECO:0007669"/>
    <property type="project" value="InterPro"/>
</dbReference>
<evidence type="ECO:0000313" key="3">
    <source>
        <dbReference type="Proteomes" id="UP000663720"/>
    </source>
</evidence>
<feature type="domain" description="Rho termination factor-like N-terminal" evidence="1">
    <location>
        <begin position="12"/>
        <end position="55"/>
    </location>
</feature>
<dbReference type="AlphaFoldDB" id="A0A975B7F4"/>
<dbReference type="SMART" id="SM00959">
    <property type="entry name" value="Rho_N"/>
    <property type="match status" value="1"/>
</dbReference>
<dbReference type="Proteomes" id="UP000663720">
    <property type="component" value="Chromosome"/>
</dbReference>
<dbReference type="EMBL" id="CP061799">
    <property type="protein sequence ID" value="QTA80284.1"/>
    <property type="molecule type" value="Genomic_DNA"/>
</dbReference>
<evidence type="ECO:0000259" key="1">
    <source>
        <dbReference type="SMART" id="SM00959"/>
    </source>
</evidence>